<dbReference type="Proteomes" id="UP000070376">
    <property type="component" value="Unassembled WGS sequence"/>
</dbReference>
<protein>
    <submittedName>
        <fullName evidence="2">Uncharacterized protein</fullName>
    </submittedName>
</protein>
<accession>A0A133KU98</accession>
<organism evidence="2 3">
    <name type="scientific">Heyndrickxia coagulans</name>
    <name type="common">Weizmannia coagulans</name>
    <dbReference type="NCBI Taxonomy" id="1398"/>
    <lineage>
        <taxon>Bacteria</taxon>
        <taxon>Bacillati</taxon>
        <taxon>Bacillota</taxon>
        <taxon>Bacilli</taxon>
        <taxon>Bacillales</taxon>
        <taxon>Bacillaceae</taxon>
        <taxon>Heyndrickxia</taxon>
    </lineage>
</organism>
<feature type="transmembrane region" description="Helical" evidence="1">
    <location>
        <begin position="6"/>
        <end position="26"/>
    </location>
</feature>
<dbReference type="AlphaFoldDB" id="A0A133KU98"/>
<dbReference type="EMBL" id="LRPN01000044">
    <property type="protein sequence ID" value="KWZ83153.1"/>
    <property type="molecule type" value="Genomic_DNA"/>
</dbReference>
<keyword evidence="1" id="KW-1133">Transmembrane helix</keyword>
<keyword evidence="1" id="KW-0812">Transmembrane</keyword>
<evidence type="ECO:0000313" key="3">
    <source>
        <dbReference type="Proteomes" id="UP000070376"/>
    </source>
</evidence>
<comment type="caution">
    <text evidence="2">The sequence shown here is derived from an EMBL/GenBank/DDBJ whole genome shotgun (WGS) entry which is preliminary data.</text>
</comment>
<keyword evidence="1" id="KW-0472">Membrane</keyword>
<evidence type="ECO:0000313" key="2">
    <source>
        <dbReference type="EMBL" id="KWZ83153.1"/>
    </source>
</evidence>
<name>A0A133KU98_HEYCO</name>
<sequence>MATILYAVFIAIALYVLNGMAFMKLAQKAGRGDIAWMAWVPVCNVIQQLLLIKKSGWVGTHSARPGCELYFYYHLASEIASSIRQAWRLCTVVYFYSHSLSNFMDRLGIFRRDEVRGKGSSVRMIKRCRCLVRHLFIIMKLKRESCSVVLKGKRSRGPLLFLDPTIYLLRQIVAGSKINIIPVSAGKTYF</sequence>
<proteinExistence type="predicted"/>
<gene>
    <name evidence="2" type="ORF">HMPREF3213_01376</name>
</gene>
<reference evidence="3" key="1">
    <citation type="submission" date="2016-01" db="EMBL/GenBank/DDBJ databases">
        <authorList>
            <person name="Mitreva M."/>
            <person name="Pepin K.H."/>
            <person name="Mihindukulasuriya K.A."/>
            <person name="Fulton R."/>
            <person name="Fronick C."/>
            <person name="O'Laughlin M."/>
            <person name="Miner T."/>
            <person name="Herter B."/>
            <person name="Rosa B.A."/>
            <person name="Cordes M."/>
            <person name="Tomlinson C."/>
            <person name="Wollam A."/>
            <person name="Palsikar V.B."/>
            <person name="Mardis E.R."/>
            <person name="Wilson R.K."/>
        </authorList>
    </citation>
    <scope>NUCLEOTIDE SEQUENCE [LARGE SCALE GENOMIC DNA]</scope>
    <source>
        <strain evidence="3">GED7749B</strain>
    </source>
</reference>
<evidence type="ECO:0000256" key="1">
    <source>
        <dbReference type="SAM" id="Phobius"/>
    </source>
</evidence>